<feature type="transmembrane region" description="Helical" evidence="1">
    <location>
        <begin position="68"/>
        <end position="89"/>
    </location>
</feature>
<evidence type="ECO:0000313" key="2">
    <source>
        <dbReference type="EMBL" id="QET01780.1"/>
    </source>
</evidence>
<feature type="transmembrane region" description="Helical" evidence="1">
    <location>
        <begin position="150"/>
        <end position="169"/>
    </location>
</feature>
<feature type="transmembrane region" description="Helical" evidence="1">
    <location>
        <begin position="6"/>
        <end position="23"/>
    </location>
</feature>
<dbReference type="EMBL" id="CP044065">
    <property type="protein sequence ID" value="QET01780.1"/>
    <property type="molecule type" value="Genomic_DNA"/>
</dbReference>
<sequence length="190" mass="20738">MVDAVRTILMYGLVPLWILAGLGDWWCHRRTAIERNAGLRESAMHSAMMIEVGIPVLMALFLEINAMVFAAMLAGAAVHAVTAWIDVAYATNHRTIRPIEQHMHSLLEVLPLAAVALIASVHWEQFLALFGAGPATPDYSLALKAVPLPAAEIAGLLVAILVLVVAPYAEELVRCARYARLARDPRVQRS</sequence>
<evidence type="ECO:0000256" key="1">
    <source>
        <dbReference type="SAM" id="Phobius"/>
    </source>
</evidence>
<keyword evidence="1" id="KW-0812">Transmembrane</keyword>
<keyword evidence="1" id="KW-1133">Transmembrane helix</keyword>
<gene>
    <name evidence="2" type="ORF">FOB72_06795</name>
</gene>
<dbReference type="RefSeq" id="WP_150371830.1">
    <property type="nucleotide sequence ID" value="NZ_CP044065.1"/>
</dbReference>
<name>A0A5P2H390_9BURK</name>
<protein>
    <submittedName>
        <fullName evidence="2">Diguanylate cyclase</fullName>
    </submittedName>
</protein>
<feature type="transmembrane region" description="Helical" evidence="1">
    <location>
        <begin position="43"/>
        <end position="62"/>
    </location>
</feature>
<dbReference type="Proteomes" id="UP000322822">
    <property type="component" value="Chromosome 1"/>
</dbReference>
<reference evidence="2 3" key="1">
    <citation type="submission" date="2019-09" db="EMBL/GenBank/DDBJ databases">
        <title>FDA dAtabase for Regulatory Grade micrObial Sequences (FDA-ARGOS): Supporting development and validation of Infectious Disease Dx tests.</title>
        <authorList>
            <person name="Sciortino C."/>
            <person name="Tallon L."/>
            <person name="Sadzewicz L."/>
            <person name="Vavikolanu K."/>
            <person name="Mehta A."/>
            <person name="Aluvathingal J."/>
            <person name="Nadendla S."/>
            <person name="Nandy P."/>
            <person name="Geyer C."/>
            <person name="Yan Y."/>
            <person name="Sichtig H."/>
        </authorList>
    </citation>
    <scope>NUCLEOTIDE SEQUENCE [LARGE SCALE GENOMIC DNA]</scope>
    <source>
        <strain evidence="2 3">FDAARGOS_664</strain>
    </source>
</reference>
<dbReference type="AlphaFoldDB" id="A0A5P2H390"/>
<proteinExistence type="predicted"/>
<feature type="transmembrane region" description="Helical" evidence="1">
    <location>
        <begin position="109"/>
        <end position="130"/>
    </location>
</feature>
<dbReference type="OrthoDB" id="6028296at2"/>
<keyword evidence="1" id="KW-0472">Membrane</keyword>
<organism evidence="2 3">
    <name type="scientific">Cupriavidus pauculus</name>
    <dbReference type="NCBI Taxonomy" id="82633"/>
    <lineage>
        <taxon>Bacteria</taxon>
        <taxon>Pseudomonadati</taxon>
        <taxon>Pseudomonadota</taxon>
        <taxon>Betaproteobacteria</taxon>
        <taxon>Burkholderiales</taxon>
        <taxon>Burkholderiaceae</taxon>
        <taxon>Cupriavidus</taxon>
    </lineage>
</organism>
<evidence type="ECO:0000313" key="3">
    <source>
        <dbReference type="Proteomes" id="UP000322822"/>
    </source>
</evidence>
<accession>A0A5P2H390</accession>